<dbReference type="AlphaFoldDB" id="W9NVC5"/>
<reference evidence="1" key="1">
    <citation type="submission" date="2011-10" db="EMBL/GenBank/DDBJ databases">
        <title>The Genome Sequence of Fusarium oxysporum HDV247.</title>
        <authorList>
            <consortium name="The Broad Institute Genome Sequencing Platform"/>
            <person name="Ma L.-J."/>
            <person name="Gale L.R."/>
            <person name="Schwartz D.C."/>
            <person name="Zhou S."/>
            <person name="Corby-Kistler H."/>
            <person name="Young S.K."/>
            <person name="Zeng Q."/>
            <person name="Gargeya S."/>
            <person name="Fitzgerald M."/>
            <person name="Haas B."/>
            <person name="Abouelleil A."/>
            <person name="Alvarado L."/>
            <person name="Arachchi H.M."/>
            <person name="Berlin A."/>
            <person name="Brown A."/>
            <person name="Chapman S.B."/>
            <person name="Chen Z."/>
            <person name="Dunbar C."/>
            <person name="Freedman E."/>
            <person name="Gearin G."/>
            <person name="Goldberg J."/>
            <person name="Griggs A."/>
            <person name="Gujja S."/>
            <person name="Heiman D."/>
            <person name="Howarth C."/>
            <person name="Larson L."/>
            <person name="Lui A."/>
            <person name="MacDonald P.J.P."/>
            <person name="Montmayeur A."/>
            <person name="Murphy C."/>
            <person name="Neiman D."/>
            <person name="Pearson M."/>
            <person name="Priest M."/>
            <person name="Roberts A."/>
            <person name="Saif S."/>
            <person name="Shea T."/>
            <person name="Shenoy N."/>
            <person name="Sisk P."/>
            <person name="Stolte C."/>
            <person name="Sykes S."/>
            <person name="Wortman J."/>
            <person name="Nusbaum C."/>
            <person name="Birren B."/>
        </authorList>
    </citation>
    <scope>NUCLEOTIDE SEQUENCE [LARGE SCALE GENOMIC DNA]</scope>
    <source>
        <strain evidence="1">HDV247</strain>
    </source>
</reference>
<accession>W9NVC5</accession>
<gene>
    <name evidence="1" type="ORF">FOVG_15188</name>
</gene>
<dbReference type="EMBL" id="JH650984">
    <property type="protein sequence ID" value="EXA33897.1"/>
    <property type="molecule type" value="Genomic_DNA"/>
</dbReference>
<dbReference type="HOGENOM" id="CLU_3074201_0_0_1"/>
<name>W9NVC5_FUSOX</name>
<protein>
    <submittedName>
        <fullName evidence="1">Uncharacterized protein</fullName>
    </submittedName>
</protein>
<proteinExistence type="predicted"/>
<evidence type="ECO:0000313" key="1">
    <source>
        <dbReference type="EMBL" id="EXA33897.1"/>
    </source>
</evidence>
<sequence>HRDQYDLVIPQRRAVRSFAGLFYLLHLGANAAVRACRACGTKAKLPKQAEELR</sequence>
<dbReference type="Proteomes" id="UP000030751">
    <property type="component" value="Unassembled WGS sequence"/>
</dbReference>
<reference evidence="1" key="2">
    <citation type="submission" date="2012-05" db="EMBL/GenBank/DDBJ databases">
        <title>Annotation of the Genome Sequence of Fusarium oxysporum HDV247.</title>
        <authorList>
            <consortium name="The Broad Institute Genomics Platform"/>
            <person name="Ma L.-J."/>
            <person name="Corby-Kistler H."/>
            <person name="Broz K."/>
            <person name="Gale L.R."/>
            <person name="Jonkers W."/>
            <person name="O'Donnell K."/>
            <person name="Ploetz R."/>
            <person name="Steinberg C."/>
            <person name="Schwartz D.C."/>
            <person name="VanEtten H."/>
            <person name="Zhou S."/>
            <person name="Young S.K."/>
            <person name="Zeng Q."/>
            <person name="Gargeya S."/>
            <person name="Fitzgerald M."/>
            <person name="Abouelleil A."/>
            <person name="Alvarado L."/>
            <person name="Chapman S.B."/>
            <person name="Gainer-Dewar J."/>
            <person name="Goldberg J."/>
            <person name="Griggs A."/>
            <person name="Gujja S."/>
            <person name="Hansen M."/>
            <person name="Howarth C."/>
            <person name="Imamovic A."/>
            <person name="Ireland A."/>
            <person name="Larimer J."/>
            <person name="McCowan C."/>
            <person name="Murphy C."/>
            <person name="Pearson M."/>
            <person name="Poon T.W."/>
            <person name="Priest M."/>
            <person name="Roberts A."/>
            <person name="Saif S."/>
            <person name="Shea T."/>
            <person name="Sykes S."/>
            <person name="Wortman J."/>
            <person name="Nusbaum C."/>
            <person name="Birren B."/>
        </authorList>
    </citation>
    <scope>NUCLEOTIDE SEQUENCE</scope>
    <source>
        <strain evidence="1">HDV247</strain>
    </source>
</reference>
<organism evidence="1">
    <name type="scientific">Fusarium oxysporum f. sp. pisi HDV247</name>
    <dbReference type="NCBI Taxonomy" id="1080344"/>
    <lineage>
        <taxon>Eukaryota</taxon>
        <taxon>Fungi</taxon>
        <taxon>Dikarya</taxon>
        <taxon>Ascomycota</taxon>
        <taxon>Pezizomycotina</taxon>
        <taxon>Sordariomycetes</taxon>
        <taxon>Hypocreomycetidae</taxon>
        <taxon>Hypocreales</taxon>
        <taxon>Nectriaceae</taxon>
        <taxon>Fusarium</taxon>
        <taxon>Fusarium oxysporum species complex</taxon>
    </lineage>
</organism>
<feature type="non-terminal residue" evidence="1">
    <location>
        <position position="1"/>
    </location>
</feature>